<dbReference type="GO" id="GO:0032324">
    <property type="term" value="P:molybdopterin cofactor biosynthetic process"/>
    <property type="evidence" value="ECO:0007669"/>
    <property type="project" value="UniProtKB-ARBA"/>
</dbReference>
<dbReference type="InterPro" id="IPR058240">
    <property type="entry name" value="rSAM_sf"/>
</dbReference>
<evidence type="ECO:0000256" key="7">
    <source>
        <dbReference type="ARBA" id="ARBA00023014"/>
    </source>
</evidence>
<dbReference type="InterPro" id="IPR000385">
    <property type="entry name" value="MoaA_NifB_PqqE_Fe-S-bd_CS"/>
</dbReference>
<reference evidence="9" key="1">
    <citation type="submission" date="2018-05" db="EMBL/GenBank/DDBJ databases">
        <authorList>
            <person name="Lanie J.A."/>
            <person name="Ng W.-L."/>
            <person name="Kazmierczak K.M."/>
            <person name="Andrzejewski T.M."/>
            <person name="Davidsen T.M."/>
            <person name="Wayne K.J."/>
            <person name="Tettelin H."/>
            <person name="Glass J.I."/>
            <person name="Rusch D."/>
            <person name="Podicherti R."/>
            <person name="Tsui H.-C.T."/>
            <person name="Winkler M.E."/>
        </authorList>
    </citation>
    <scope>NUCLEOTIDE SEQUENCE</scope>
</reference>
<dbReference type="GO" id="GO:0016491">
    <property type="term" value="F:oxidoreductase activity"/>
    <property type="evidence" value="ECO:0007669"/>
    <property type="project" value="UniProtKB-KW"/>
</dbReference>
<dbReference type="PANTHER" id="PTHR11228">
    <property type="entry name" value="RADICAL SAM DOMAIN PROTEIN"/>
    <property type="match status" value="1"/>
</dbReference>
<dbReference type="Gene3D" id="3.20.20.70">
    <property type="entry name" value="Aldolase class I"/>
    <property type="match status" value="1"/>
</dbReference>
<evidence type="ECO:0000256" key="3">
    <source>
        <dbReference type="ARBA" id="ARBA00022691"/>
    </source>
</evidence>
<keyword evidence="4" id="KW-0479">Metal-binding</keyword>
<name>A0A382HL29_9ZZZZ</name>
<evidence type="ECO:0000256" key="2">
    <source>
        <dbReference type="ARBA" id="ARBA00022485"/>
    </source>
</evidence>
<dbReference type="AlphaFoldDB" id="A0A382HL29"/>
<evidence type="ECO:0000256" key="4">
    <source>
        <dbReference type="ARBA" id="ARBA00022723"/>
    </source>
</evidence>
<dbReference type="PROSITE" id="PS51918">
    <property type="entry name" value="RADICAL_SAM"/>
    <property type="match status" value="1"/>
</dbReference>
<dbReference type="GO" id="GO:0046872">
    <property type="term" value="F:metal ion binding"/>
    <property type="evidence" value="ECO:0007669"/>
    <property type="project" value="UniProtKB-KW"/>
</dbReference>
<dbReference type="SFLD" id="SFLDG01067">
    <property type="entry name" value="SPASM/twitch_domain_containing"/>
    <property type="match status" value="1"/>
</dbReference>
<dbReference type="SUPFAM" id="SSF102114">
    <property type="entry name" value="Radical SAM enzymes"/>
    <property type="match status" value="1"/>
</dbReference>
<evidence type="ECO:0000313" key="9">
    <source>
        <dbReference type="EMBL" id="SVB87909.1"/>
    </source>
</evidence>
<dbReference type="SFLD" id="SFLDG01387">
    <property type="entry name" value="BtrN-like_SPASM_domain_contain"/>
    <property type="match status" value="1"/>
</dbReference>
<dbReference type="GO" id="GO:0051539">
    <property type="term" value="F:4 iron, 4 sulfur cluster binding"/>
    <property type="evidence" value="ECO:0007669"/>
    <property type="project" value="UniProtKB-KW"/>
</dbReference>
<dbReference type="PROSITE" id="PS01305">
    <property type="entry name" value="MOAA_NIFB_PQQE"/>
    <property type="match status" value="1"/>
</dbReference>
<evidence type="ECO:0000259" key="8">
    <source>
        <dbReference type="PROSITE" id="PS51918"/>
    </source>
</evidence>
<dbReference type="InterPro" id="IPR034391">
    <property type="entry name" value="AdoMet-like_SPASM_containing"/>
</dbReference>
<dbReference type="CDD" id="cd21109">
    <property type="entry name" value="SPASM"/>
    <property type="match status" value="1"/>
</dbReference>
<dbReference type="Pfam" id="PF04055">
    <property type="entry name" value="Radical_SAM"/>
    <property type="match status" value="1"/>
</dbReference>
<evidence type="ECO:0000256" key="6">
    <source>
        <dbReference type="ARBA" id="ARBA00023004"/>
    </source>
</evidence>
<keyword evidence="2" id="KW-0004">4Fe-4S</keyword>
<evidence type="ECO:0000256" key="1">
    <source>
        <dbReference type="ARBA" id="ARBA00001966"/>
    </source>
</evidence>
<feature type="non-terminal residue" evidence="9">
    <location>
        <position position="358"/>
    </location>
</feature>
<accession>A0A382HL29</accession>
<dbReference type="InterPro" id="IPR007197">
    <property type="entry name" value="rSAM"/>
</dbReference>
<keyword evidence="6" id="KW-0408">Iron</keyword>
<gene>
    <name evidence="9" type="ORF">METZ01_LOCUS240763</name>
</gene>
<dbReference type="PANTHER" id="PTHR11228:SF7">
    <property type="entry name" value="PQQA PEPTIDE CYCLASE"/>
    <property type="match status" value="1"/>
</dbReference>
<dbReference type="InterPro" id="IPR023885">
    <property type="entry name" value="4Fe4S-binding_SPASM_dom"/>
</dbReference>
<dbReference type="InterPro" id="IPR050377">
    <property type="entry name" value="Radical_SAM_PqqE_MftC-like"/>
</dbReference>
<dbReference type="CDD" id="cd01335">
    <property type="entry name" value="Radical_SAM"/>
    <property type="match status" value="1"/>
</dbReference>
<dbReference type="InterPro" id="IPR006638">
    <property type="entry name" value="Elp3/MiaA/NifB-like_rSAM"/>
</dbReference>
<keyword evidence="3" id="KW-0949">S-adenosyl-L-methionine</keyword>
<sequence length="358" mass="42313">MGVLNEQLYTLWANFREQGLGMAYNYTVFRAFYGVHSRPVAWLLNKYAPYPPYIEVEITTTCDLRCTMCEHTYWDEPQVMMPYEKLVSILDQFPKLRWVDFTGIGESFLHPRYIDMVREAKRRGVYYELYDAMHRCTPDLSEELVKMGVNRIQPSIDGCTKETYENIRVRAKWEEVYANLEGLHRAKDKYNKRLPEVSYHFIIQKQNAHEMGDYVKMVRGLAQKQAVTITFTELLKEFPKIIGQKYDVSDDERAHVNEIGRSQKVNIRWNRKMQRAKTNAKKCTLWHQPFIFVDGSVIRCCTSNEHNERDRQREHALGNVFEQSFQEIWDGERYRGLRKSLREGGMYDAGCADCPTFE</sequence>
<keyword evidence="7" id="KW-0411">Iron-sulfur</keyword>
<dbReference type="SMART" id="SM00729">
    <property type="entry name" value="Elp3"/>
    <property type="match status" value="1"/>
</dbReference>
<dbReference type="Pfam" id="PF13186">
    <property type="entry name" value="SPASM"/>
    <property type="match status" value="1"/>
</dbReference>
<feature type="domain" description="Radical SAM core" evidence="8">
    <location>
        <begin position="48"/>
        <end position="282"/>
    </location>
</feature>
<organism evidence="9">
    <name type="scientific">marine metagenome</name>
    <dbReference type="NCBI Taxonomy" id="408172"/>
    <lineage>
        <taxon>unclassified sequences</taxon>
        <taxon>metagenomes</taxon>
        <taxon>ecological metagenomes</taxon>
    </lineage>
</organism>
<keyword evidence="5" id="KW-0560">Oxidoreductase</keyword>
<protein>
    <recommendedName>
        <fullName evidence="8">Radical SAM core domain-containing protein</fullName>
    </recommendedName>
</protein>
<dbReference type="SFLD" id="SFLDS00029">
    <property type="entry name" value="Radical_SAM"/>
    <property type="match status" value="1"/>
</dbReference>
<evidence type="ECO:0000256" key="5">
    <source>
        <dbReference type="ARBA" id="ARBA00023002"/>
    </source>
</evidence>
<dbReference type="EMBL" id="UINC01061875">
    <property type="protein sequence ID" value="SVB87909.1"/>
    <property type="molecule type" value="Genomic_DNA"/>
</dbReference>
<proteinExistence type="predicted"/>
<dbReference type="InterPro" id="IPR013785">
    <property type="entry name" value="Aldolase_TIM"/>
</dbReference>
<comment type="cofactor">
    <cofactor evidence="1">
        <name>[4Fe-4S] cluster</name>
        <dbReference type="ChEBI" id="CHEBI:49883"/>
    </cofactor>
</comment>